<dbReference type="AlphaFoldDB" id="A0A2T3KA44"/>
<dbReference type="GO" id="GO:0005975">
    <property type="term" value="P:carbohydrate metabolic process"/>
    <property type="evidence" value="ECO:0007669"/>
    <property type="project" value="InterPro"/>
</dbReference>
<reference evidence="3 4" key="1">
    <citation type="submission" date="2018-01" db="EMBL/GenBank/DDBJ databases">
        <title>Whole genome sequencing of Histamine producing bacteria.</title>
        <authorList>
            <person name="Butler K."/>
        </authorList>
    </citation>
    <scope>NUCLEOTIDE SEQUENCE [LARGE SCALE GENOMIC DNA]</scope>
    <source>
        <strain evidence="3 4">FS-7.2</strain>
    </source>
</reference>
<dbReference type="Pfam" id="PF01531">
    <property type="entry name" value="Glyco_transf_11"/>
    <property type="match status" value="1"/>
</dbReference>
<dbReference type="CDD" id="cd11301">
    <property type="entry name" value="Fut1_Fut2_like"/>
    <property type="match status" value="1"/>
</dbReference>
<dbReference type="GO" id="GO:0016020">
    <property type="term" value="C:membrane"/>
    <property type="evidence" value="ECO:0007669"/>
    <property type="project" value="InterPro"/>
</dbReference>
<name>A0A2T3KA44_9GAMM</name>
<proteinExistence type="predicted"/>
<evidence type="ECO:0000256" key="1">
    <source>
        <dbReference type="ARBA" id="ARBA00022676"/>
    </source>
</evidence>
<sequence length="276" mass="31662">MVVYSQGGVGNQFFQFVYFLYLKSKGKNVLFDMGRVDYDSQHKGVTITDFIEIDDFNIIHSNNSNLPLLIRDDLISKCFRKYLRLIKKRKIVKSYYDYDGQASLESINSSLDTYVGYFQFVDSFILMKEEIERLLALKNSSLIEKYKNKYNGKTGLHIRRGDFLNTGHHVVGIEYIKQAIARVSGDIVVFSDDISWCKDNIESDLRITFHEGSSALDDFVALSQCTNYILSGSTFSWCSAFIFSNKMTQVIIPSGHEAQFMSDTSNKKIGWNFTCL</sequence>
<dbReference type="PANTHER" id="PTHR11927:SF9">
    <property type="entry name" value="L-FUCOSYLTRANSFERASE"/>
    <property type="match status" value="1"/>
</dbReference>
<dbReference type="Proteomes" id="UP000241426">
    <property type="component" value="Unassembled WGS sequence"/>
</dbReference>
<evidence type="ECO:0008006" key="5">
    <source>
        <dbReference type="Google" id="ProtNLM"/>
    </source>
</evidence>
<protein>
    <recommendedName>
        <fullName evidence="5">Alpha-1,2-fucosyltransferase</fullName>
    </recommendedName>
</protein>
<comment type="caution">
    <text evidence="3">The sequence shown here is derived from an EMBL/GenBank/DDBJ whole genome shotgun (WGS) entry which is preliminary data.</text>
</comment>
<dbReference type="GO" id="GO:0008107">
    <property type="term" value="F:galactoside 2-alpha-L-fucosyltransferase activity"/>
    <property type="evidence" value="ECO:0007669"/>
    <property type="project" value="InterPro"/>
</dbReference>
<evidence type="ECO:0000313" key="3">
    <source>
        <dbReference type="EMBL" id="PSU87999.1"/>
    </source>
</evidence>
<gene>
    <name evidence="3" type="ORF">C9J27_25825</name>
</gene>
<evidence type="ECO:0000256" key="2">
    <source>
        <dbReference type="ARBA" id="ARBA00022679"/>
    </source>
</evidence>
<keyword evidence="1" id="KW-0328">Glycosyltransferase</keyword>
<organism evidence="3 4">
    <name type="scientific">Photobacterium kishitanii</name>
    <dbReference type="NCBI Taxonomy" id="318456"/>
    <lineage>
        <taxon>Bacteria</taxon>
        <taxon>Pseudomonadati</taxon>
        <taxon>Pseudomonadota</taxon>
        <taxon>Gammaproteobacteria</taxon>
        <taxon>Vibrionales</taxon>
        <taxon>Vibrionaceae</taxon>
        <taxon>Photobacterium</taxon>
    </lineage>
</organism>
<dbReference type="RefSeq" id="WP_107290239.1">
    <property type="nucleotide sequence ID" value="NZ_PYNF01000059.1"/>
</dbReference>
<keyword evidence="2" id="KW-0808">Transferase</keyword>
<accession>A0A2T3KA44</accession>
<dbReference type="InterPro" id="IPR002516">
    <property type="entry name" value="Glyco_trans_11"/>
</dbReference>
<dbReference type="PANTHER" id="PTHR11927">
    <property type="entry name" value="GALACTOSIDE 2-L-FUCOSYLTRANSFERASE"/>
    <property type="match status" value="1"/>
</dbReference>
<evidence type="ECO:0000313" key="4">
    <source>
        <dbReference type="Proteomes" id="UP000241426"/>
    </source>
</evidence>
<dbReference type="EMBL" id="PYNF01000059">
    <property type="protein sequence ID" value="PSU87999.1"/>
    <property type="molecule type" value="Genomic_DNA"/>
</dbReference>